<proteinExistence type="predicted"/>
<dbReference type="Proteomes" id="UP000598146">
    <property type="component" value="Unassembled WGS sequence"/>
</dbReference>
<organism evidence="2 3">
    <name type="scientific">Actinoplanes aureus</name>
    <dbReference type="NCBI Taxonomy" id="2792083"/>
    <lineage>
        <taxon>Bacteria</taxon>
        <taxon>Bacillati</taxon>
        <taxon>Actinomycetota</taxon>
        <taxon>Actinomycetes</taxon>
        <taxon>Micromonosporales</taxon>
        <taxon>Micromonosporaceae</taxon>
        <taxon>Actinoplanes</taxon>
    </lineage>
</organism>
<comment type="caution">
    <text evidence="2">The sequence shown here is derived from an EMBL/GenBank/DDBJ whole genome shotgun (WGS) entry which is preliminary data.</text>
</comment>
<sequence length="185" mass="20817">MTDTVPSYEIEQWSRLAVEARIDELAEIYAEVYSEPPYDSGELWSRSVFVDRTRRQARREGFSFLAARVGHQVVGFSFGLPFAEGSWWAGDATEPPAELRAASKFAVIELLVRKRWRRLGIGHQLMNGLLSGRTERYAILTAVPNADARRLYERWGWVQTGTAQHSPESPVLDALALLLPSAAEP</sequence>
<accession>A0A931CMM6</accession>
<dbReference type="EMBL" id="JADQTO010000056">
    <property type="protein sequence ID" value="MBG0569186.1"/>
    <property type="molecule type" value="Genomic_DNA"/>
</dbReference>
<reference evidence="2" key="1">
    <citation type="submission" date="2020-11" db="EMBL/GenBank/DDBJ databases">
        <title>Isolation and identification of active actinomycetes.</title>
        <authorList>
            <person name="Sun X."/>
        </authorList>
    </citation>
    <scope>NUCLEOTIDE SEQUENCE</scope>
    <source>
        <strain evidence="2">NEAU-A11</strain>
    </source>
</reference>
<dbReference type="SUPFAM" id="SSF55729">
    <property type="entry name" value="Acyl-CoA N-acyltransferases (Nat)"/>
    <property type="match status" value="1"/>
</dbReference>
<name>A0A931CMM6_9ACTN</name>
<gene>
    <name evidence="2" type="ORF">I4J89_48040</name>
</gene>
<dbReference type="AlphaFoldDB" id="A0A931CMM6"/>
<dbReference type="Gene3D" id="3.40.630.30">
    <property type="match status" value="1"/>
</dbReference>
<feature type="domain" description="N-acetyltransferase" evidence="1">
    <location>
        <begin position="8"/>
        <end position="184"/>
    </location>
</feature>
<evidence type="ECO:0000259" key="1">
    <source>
        <dbReference type="PROSITE" id="PS51186"/>
    </source>
</evidence>
<dbReference type="InterPro" id="IPR000182">
    <property type="entry name" value="GNAT_dom"/>
</dbReference>
<evidence type="ECO:0000313" key="3">
    <source>
        <dbReference type="Proteomes" id="UP000598146"/>
    </source>
</evidence>
<dbReference type="GO" id="GO:0016747">
    <property type="term" value="F:acyltransferase activity, transferring groups other than amino-acyl groups"/>
    <property type="evidence" value="ECO:0007669"/>
    <property type="project" value="InterPro"/>
</dbReference>
<dbReference type="PROSITE" id="PS51186">
    <property type="entry name" value="GNAT"/>
    <property type="match status" value="1"/>
</dbReference>
<dbReference type="InterPro" id="IPR016181">
    <property type="entry name" value="Acyl_CoA_acyltransferase"/>
</dbReference>
<protein>
    <submittedName>
        <fullName evidence="2">GNAT family N-acetyltransferase</fullName>
    </submittedName>
</protein>
<evidence type="ECO:0000313" key="2">
    <source>
        <dbReference type="EMBL" id="MBG0569186.1"/>
    </source>
</evidence>
<keyword evidence="3" id="KW-1185">Reference proteome</keyword>
<dbReference type="RefSeq" id="WP_196420929.1">
    <property type="nucleotide sequence ID" value="NZ_JADQTO010000056.1"/>
</dbReference>
<dbReference type="Pfam" id="PF00583">
    <property type="entry name" value="Acetyltransf_1"/>
    <property type="match status" value="1"/>
</dbReference>